<gene>
    <name evidence="10" type="ORF">ONB1V03_LOCUS16746</name>
</gene>
<dbReference type="InterPro" id="IPR014782">
    <property type="entry name" value="Peptidase_M1_dom"/>
</dbReference>
<name>A0A7R9QX69_9ACAR</name>
<evidence type="ECO:0000259" key="9">
    <source>
        <dbReference type="Pfam" id="PF01433"/>
    </source>
</evidence>
<comment type="cofactor">
    <cofactor evidence="1">
        <name>Zn(2+)</name>
        <dbReference type="ChEBI" id="CHEBI:29105"/>
    </cofactor>
</comment>
<keyword evidence="4" id="KW-0645">Protease</keyword>
<reference evidence="10" key="1">
    <citation type="submission" date="2020-11" db="EMBL/GenBank/DDBJ databases">
        <authorList>
            <person name="Tran Van P."/>
        </authorList>
    </citation>
    <scope>NUCLEOTIDE SEQUENCE</scope>
</reference>
<dbReference type="GO" id="GO:0043171">
    <property type="term" value="P:peptide catabolic process"/>
    <property type="evidence" value="ECO:0007669"/>
    <property type="project" value="TreeGrafter"/>
</dbReference>
<protein>
    <recommendedName>
        <fullName evidence="9">Peptidase M1 membrane alanine aminopeptidase domain-containing protein</fullName>
    </recommendedName>
</protein>
<dbReference type="GO" id="GO:0005615">
    <property type="term" value="C:extracellular space"/>
    <property type="evidence" value="ECO:0007669"/>
    <property type="project" value="TreeGrafter"/>
</dbReference>
<dbReference type="GO" id="GO:0008270">
    <property type="term" value="F:zinc ion binding"/>
    <property type="evidence" value="ECO:0007669"/>
    <property type="project" value="InterPro"/>
</dbReference>
<dbReference type="GO" id="GO:0070006">
    <property type="term" value="F:metalloaminopeptidase activity"/>
    <property type="evidence" value="ECO:0007669"/>
    <property type="project" value="TreeGrafter"/>
</dbReference>
<proteinExistence type="inferred from homology"/>
<evidence type="ECO:0000313" key="11">
    <source>
        <dbReference type="Proteomes" id="UP000728032"/>
    </source>
</evidence>
<evidence type="ECO:0000256" key="8">
    <source>
        <dbReference type="ARBA" id="ARBA00023049"/>
    </source>
</evidence>
<accession>A0A7R9QX69</accession>
<organism evidence="10">
    <name type="scientific">Oppiella nova</name>
    <dbReference type="NCBI Taxonomy" id="334625"/>
    <lineage>
        <taxon>Eukaryota</taxon>
        <taxon>Metazoa</taxon>
        <taxon>Ecdysozoa</taxon>
        <taxon>Arthropoda</taxon>
        <taxon>Chelicerata</taxon>
        <taxon>Arachnida</taxon>
        <taxon>Acari</taxon>
        <taxon>Acariformes</taxon>
        <taxon>Sarcoptiformes</taxon>
        <taxon>Oribatida</taxon>
        <taxon>Brachypylina</taxon>
        <taxon>Oppioidea</taxon>
        <taxon>Oppiidae</taxon>
        <taxon>Oppiella</taxon>
    </lineage>
</organism>
<dbReference type="Pfam" id="PF01433">
    <property type="entry name" value="Peptidase_M1"/>
    <property type="match status" value="1"/>
</dbReference>
<evidence type="ECO:0000256" key="4">
    <source>
        <dbReference type="ARBA" id="ARBA00022670"/>
    </source>
</evidence>
<dbReference type="GO" id="GO:0005737">
    <property type="term" value="C:cytoplasm"/>
    <property type="evidence" value="ECO:0007669"/>
    <property type="project" value="TreeGrafter"/>
</dbReference>
<dbReference type="GO" id="GO:0005886">
    <property type="term" value="C:plasma membrane"/>
    <property type="evidence" value="ECO:0007669"/>
    <property type="project" value="UniProtKB-SubCell"/>
</dbReference>
<dbReference type="InterPro" id="IPR001930">
    <property type="entry name" value="Peptidase_M1"/>
</dbReference>
<dbReference type="InterPro" id="IPR027268">
    <property type="entry name" value="Peptidase_M4/M1_CTD_sf"/>
</dbReference>
<dbReference type="PANTHER" id="PTHR11533">
    <property type="entry name" value="PROTEASE M1 ZINC METALLOPROTEASE"/>
    <property type="match status" value="1"/>
</dbReference>
<dbReference type="PRINTS" id="PR00756">
    <property type="entry name" value="ALADIPTASE"/>
</dbReference>
<dbReference type="GO" id="GO:0006508">
    <property type="term" value="P:proteolysis"/>
    <property type="evidence" value="ECO:0007669"/>
    <property type="project" value="UniProtKB-KW"/>
</dbReference>
<dbReference type="SUPFAM" id="SSF55486">
    <property type="entry name" value="Metalloproteases ('zincins'), catalytic domain"/>
    <property type="match status" value="1"/>
</dbReference>
<dbReference type="EMBL" id="CAJPVJ010019487">
    <property type="protein sequence ID" value="CAG2177314.1"/>
    <property type="molecule type" value="Genomic_DNA"/>
</dbReference>
<keyword evidence="7" id="KW-0862">Zinc</keyword>
<evidence type="ECO:0000256" key="7">
    <source>
        <dbReference type="ARBA" id="ARBA00022833"/>
    </source>
</evidence>
<dbReference type="EMBL" id="OC934312">
    <property type="protein sequence ID" value="CAD7660176.1"/>
    <property type="molecule type" value="Genomic_DNA"/>
</dbReference>
<comment type="subcellular location">
    <subcellularLocation>
        <location evidence="2">Cell membrane</location>
        <topology evidence="2">Lipid-anchor</topology>
        <topology evidence="2">GPI-anchor</topology>
    </subcellularLocation>
</comment>
<evidence type="ECO:0000256" key="3">
    <source>
        <dbReference type="ARBA" id="ARBA00010136"/>
    </source>
</evidence>
<keyword evidence="11" id="KW-1185">Reference proteome</keyword>
<comment type="similarity">
    <text evidence="3">Belongs to the peptidase M1 family.</text>
</comment>
<dbReference type="Gene3D" id="1.10.3480.20">
    <property type="match status" value="1"/>
</dbReference>
<evidence type="ECO:0000256" key="5">
    <source>
        <dbReference type="ARBA" id="ARBA00022723"/>
    </source>
</evidence>
<dbReference type="GO" id="GO:0042277">
    <property type="term" value="F:peptide binding"/>
    <property type="evidence" value="ECO:0007669"/>
    <property type="project" value="TreeGrafter"/>
</dbReference>
<dbReference type="OrthoDB" id="6429501at2759"/>
<keyword evidence="8" id="KW-0482">Metalloprotease</keyword>
<dbReference type="AlphaFoldDB" id="A0A7R9QX69"/>
<evidence type="ECO:0000256" key="6">
    <source>
        <dbReference type="ARBA" id="ARBA00022801"/>
    </source>
</evidence>
<feature type="domain" description="Peptidase M1 membrane alanine aminopeptidase" evidence="9">
    <location>
        <begin position="5"/>
        <end position="158"/>
    </location>
</feature>
<feature type="non-terminal residue" evidence="10">
    <location>
        <position position="1"/>
    </location>
</feature>
<dbReference type="Gene3D" id="1.10.390.10">
    <property type="entry name" value="Neutral Protease Domain 2"/>
    <property type="match status" value="1"/>
</dbReference>
<evidence type="ECO:0000256" key="1">
    <source>
        <dbReference type="ARBA" id="ARBA00001947"/>
    </source>
</evidence>
<dbReference type="Proteomes" id="UP000728032">
    <property type="component" value="Unassembled WGS sequence"/>
</dbReference>
<sequence length="269" mass="31839">MFIAREVAHEFAHMWFGDLITCHFWDHLWLNEGFAEFMSYYGIDYIEPSWNYWDMFANQTMSNALKADSVDKSPPIILNYKNVSDVTIFDELIMYYKSTTVIRMLEFTMGREAFRAGMSGYVKQHKYQSVLTNDLWNSLNKTFPEEMDTYIYDLMDKWTTKPGFPYITIKSDPQNPNTITITQERFLSNGQKPKDEGMYFIDYTLEEWNKWITALVTNEDNIVDKLTANERSEFILETFYLSKANKLSVIKPLELSQYLVNETHFTPWA</sequence>
<evidence type="ECO:0000256" key="2">
    <source>
        <dbReference type="ARBA" id="ARBA00004609"/>
    </source>
</evidence>
<dbReference type="PANTHER" id="PTHR11533:SF299">
    <property type="entry name" value="AMINOPEPTIDASE"/>
    <property type="match status" value="1"/>
</dbReference>
<evidence type="ECO:0000313" key="10">
    <source>
        <dbReference type="EMBL" id="CAD7660176.1"/>
    </source>
</evidence>
<keyword evidence="6" id="KW-0378">Hydrolase</keyword>
<keyword evidence="5" id="KW-0479">Metal-binding</keyword>
<dbReference type="InterPro" id="IPR050344">
    <property type="entry name" value="Peptidase_M1_aminopeptidases"/>
</dbReference>